<sequence length="375" mass="39752">MIKGIDLSLLFGPGVPAPAPRAIIDSLQSVKIEENSGAVQSGFDLVFALEKDSPLNTLFLLAGGSALPILRLALVATINGKAIALINGVVTKTDLRPSSDGTPAMLSVKGKDLTGAMDAIDFSGIPYPAMPAFARVALVLAKYSWLGVIPQVIPDVAGPPLPTEKIPRHQGTDLAYIRMLADEAGYTFFMKPGPAPTTSIAYWGPEIRIGEIQPALTVDSGFSNNTEDLSFSFDKEGLEVPVVYIQNPQTKAPIPIPIPSAIPFQPPLGLVPPIPPKITRMTDTARLNPAEALARGFAHAAQHMDAVSGNGQIDVVRYGRILRARNLVGVRGAGQAFDGVHYVESVIHDLSRGSYKQSFSLKRSGLLPARASVPA</sequence>
<comment type="caution">
    <text evidence="1">The sequence shown here is derived from an EMBL/GenBank/DDBJ whole genome shotgun (WGS) entry which is preliminary data.</text>
</comment>
<evidence type="ECO:0008006" key="3">
    <source>
        <dbReference type="Google" id="ProtNLM"/>
    </source>
</evidence>
<evidence type="ECO:0000313" key="2">
    <source>
        <dbReference type="Proteomes" id="UP001569428"/>
    </source>
</evidence>
<dbReference type="RefSeq" id="WP_371838680.1">
    <property type="nucleotide sequence ID" value="NZ_JBGMEK010000016.1"/>
</dbReference>
<protein>
    <recommendedName>
        <fullName evidence="3">Phage protein D</fullName>
    </recommendedName>
</protein>
<gene>
    <name evidence="1" type="ORF">ACCI49_09280</name>
</gene>
<accession>A0ABV4NYC1</accession>
<dbReference type="EMBL" id="JBGMEK010000016">
    <property type="protein sequence ID" value="MFA0811111.1"/>
    <property type="molecule type" value="Genomic_DNA"/>
</dbReference>
<reference evidence="1 2" key="1">
    <citation type="submission" date="2024-08" db="EMBL/GenBank/DDBJ databases">
        <authorList>
            <person name="Ishaq N."/>
        </authorList>
    </citation>
    <scope>NUCLEOTIDE SEQUENCE [LARGE SCALE GENOMIC DNA]</scope>
    <source>
        <strain evidence="1 2">DSM 18651</strain>
    </source>
</reference>
<evidence type="ECO:0000313" key="1">
    <source>
        <dbReference type="EMBL" id="MFA0811111.1"/>
    </source>
</evidence>
<name>A0ABV4NYC1_9GAMM</name>
<organism evidence="1 2">
    <name type="scientific">Microbulbifer epialgicus</name>
    <dbReference type="NCBI Taxonomy" id="393907"/>
    <lineage>
        <taxon>Bacteria</taxon>
        <taxon>Pseudomonadati</taxon>
        <taxon>Pseudomonadota</taxon>
        <taxon>Gammaproteobacteria</taxon>
        <taxon>Cellvibrionales</taxon>
        <taxon>Microbulbiferaceae</taxon>
        <taxon>Microbulbifer</taxon>
    </lineage>
</organism>
<dbReference type="Proteomes" id="UP001569428">
    <property type="component" value="Unassembled WGS sequence"/>
</dbReference>
<keyword evidence="2" id="KW-1185">Reference proteome</keyword>
<proteinExistence type="predicted"/>